<evidence type="ECO:0000313" key="2">
    <source>
        <dbReference type="EMBL" id="TWT63664.1"/>
    </source>
</evidence>
<dbReference type="Pfam" id="PF13360">
    <property type="entry name" value="PQQ_2"/>
    <property type="match status" value="2"/>
</dbReference>
<protein>
    <submittedName>
        <fullName evidence="2">Outer membrane biogenesis protein BamB</fullName>
    </submittedName>
</protein>
<dbReference type="InterPro" id="IPR002372">
    <property type="entry name" value="PQQ_rpt_dom"/>
</dbReference>
<comment type="caution">
    <text evidence="2">The sequence shown here is derived from an EMBL/GenBank/DDBJ whole genome shotgun (WGS) entry which is preliminary data.</text>
</comment>
<dbReference type="Proteomes" id="UP000316095">
    <property type="component" value="Unassembled WGS sequence"/>
</dbReference>
<evidence type="ECO:0000313" key="3">
    <source>
        <dbReference type="Proteomes" id="UP000316095"/>
    </source>
</evidence>
<organism evidence="2 3">
    <name type="scientific">Rubinisphaera italica</name>
    <dbReference type="NCBI Taxonomy" id="2527969"/>
    <lineage>
        <taxon>Bacteria</taxon>
        <taxon>Pseudomonadati</taxon>
        <taxon>Planctomycetota</taxon>
        <taxon>Planctomycetia</taxon>
        <taxon>Planctomycetales</taxon>
        <taxon>Planctomycetaceae</taxon>
        <taxon>Rubinisphaera</taxon>
    </lineage>
</organism>
<dbReference type="PANTHER" id="PTHR34512:SF30">
    <property type="entry name" value="OUTER MEMBRANE PROTEIN ASSEMBLY FACTOR BAMB"/>
    <property type="match status" value="1"/>
</dbReference>
<feature type="domain" description="Pyrrolo-quinoline quinone repeat" evidence="1">
    <location>
        <begin position="83"/>
        <end position="188"/>
    </location>
</feature>
<name>A0A5C5XLC8_9PLAN</name>
<keyword evidence="3" id="KW-1185">Reference proteome</keyword>
<sequence>MLQYELKRSFWSHEKSMLINVQVARVLNHMVTTAQRFSVATLLIAAALYCTSSVQAQSEWIEFRGPNGTGHADRAHPPITWSETENVAWKTEIPGRGWSSPVIADGRVWLTTATEDGKEMSVLCIEAKTGKILQNKVIFTNEELREIHVTNSYASPTPYIDGDRVYVHFGSYGTACLNAETCEKIWERRDLPCHHWRGPGSSPIVYQDLVFIHYDGFDFQYIVAMNKKTGETVWKKDRIDLFDTDNGDHKKAYGTPSIFTVDGRDLLISPYAKATIAYDPLTGEEVWWVQYEQHSTANRPLFDGKTIYIGTGFGKGSIMAVNPSGAKGNVTESHILWELNRTMPSKPSQLLIDGKIYAIADKIGVASCVDAATGELAWQERVGGTFSASPIYAGGHIYFCDEDGKTTVVTPGDTLNIVAENRLDQGCMATPAPVDSALYLRTKSHLYRLESALKADQ</sequence>
<dbReference type="PANTHER" id="PTHR34512">
    <property type="entry name" value="CELL SURFACE PROTEIN"/>
    <property type="match status" value="1"/>
</dbReference>
<dbReference type="InterPro" id="IPR011047">
    <property type="entry name" value="Quinoprotein_ADH-like_sf"/>
</dbReference>
<dbReference type="EMBL" id="SJPG01000001">
    <property type="protein sequence ID" value="TWT63664.1"/>
    <property type="molecule type" value="Genomic_DNA"/>
</dbReference>
<proteinExistence type="predicted"/>
<dbReference type="SUPFAM" id="SSF50998">
    <property type="entry name" value="Quinoprotein alcohol dehydrogenase-like"/>
    <property type="match status" value="1"/>
</dbReference>
<dbReference type="InterPro" id="IPR015943">
    <property type="entry name" value="WD40/YVTN_repeat-like_dom_sf"/>
</dbReference>
<gene>
    <name evidence="2" type="ORF">Pan54_44190</name>
</gene>
<feature type="domain" description="Pyrrolo-quinoline quinone repeat" evidence="1">
    <location>
        <begin position="351"/>
        <end position="408"/>
    </location>
</feature>
<reference evidence="2 3" key="1">
    <citation type="submission" date="2019-02" db="EMBL/GenBank/DDBJ databases">
        <title>Deep-cultivation of Planctomycetes and their phenomic and genomic characterization uncovers novel biology.</title>
        <authorList>
            <person name="Wiegand S."/>
            <person name="Jogler M."/>
            <person name="Boedeker C."/>
            <person name="Pinto D."/>
            <person name="Vollmers J."/>
            <person name="Rivas-Marin E."/>
            <person name="Kohn T."/>
            <person name="Peeters S.H."/>
            <person name="Heuer A."/>
            <person name="Rast P."/>
            <person name="Oberbeckmann S."/>
            <person name="Bunk B."/>
            <person name="Jeske O."/>
            <person name="Meyerdierks A."/>
            <person name="Storesund J.E."/>
            <person name="Kallscheuer N."/>
            <person name="Luecker S."/>
            <person name="Lage O.M."/>
            <person name="Pohl T."/>
            <person name="Merkel B.J."/>
            <person name="Hornburger P."/>
            <person name="Mueller R.-W."/>
            <person name="Bruemmer F."/>
            <person name="Labrenz M."/>
            <person name="Spormann A.M."/>
            <person name="Op Den Camp H."/>
            <person name="Overmann J."/>
            <person name="Amann R."/>
            <person name="Jetten M.S.M."/>
            <person name="Mascher T."/>
            <person name="Medema M.H."/>
            <person name="Devos D.P."/>
            <person name="Kaster A.-K."/>
            <person name="Ovreas L."/>
            <person name="Rohde M."/>
            <person name="Galperin M.Y."/>
            <person name="Jogler C."/>
        </authorList>
    </citation>
    <scope>NUCLEOTIDE SEQUENCE [LARGE SCALE GENOMIC DNA]</scope>
    <source>
        <strain evidence="2 3">Pan54</strain>
    </source>
</reference>
<dbReference type="Gene3D" id="2.130.10.10">
    <property type="entry name" value="YVTN repeat-like/Quinoprotein amine dehydrogenase"/>
    <property type="match status" value="2"/>
</dbReference>
<accession>A0A5C5XLC8</accession>
<evidence type="ECO:0000259" key="1">
    <source>
        <dbReference type="Pfam" id="PF13360"/>
    </source>
</evidence>
<dbReference type="AlphaFoldDB" id="A0A5C5XLC8"/>